<proteinExistence type="predicted"/>
<keyword evidence="2" id="KW-1185">Reference proteome</keyword>
<dbReference type="EMBL" id="OX451739">
    <property type="protein sequence ID" value="CAI8608357.1"/>
    <property type="molecule type" value="Genomic_DNA"/>
</dbReference>
<gene>
    <name evidence="1" type="ORF">VFH_IV080360</name>
</gene>
<accession>A0AAV1AIL4</accession>
<sequence length="101" mass="12097">MFEVVKFTFSRLPFPKDFPSDYQNLYNRSSLELSSVAEAHLLRIFLIERVEWEKYAKVYDNLKYKHSKVQEALTKLQEVVMTLVHEIDDLKVLFRRVEVEA</sequence>
<evidence type="ECO:0000313" key="1">
    <source>
        <dbReference type="EMBL" id="CAI8608357.1"/>
    </source>
</evidence>
<name>A0AAV1AIL4_VICFA</name>
<evidence type="ECO:0000313" key="2">
    <source>
        <dbReference type="Proteomes" id="UP001157006"/>
    </source>
</evidence>
<dbReference type="AlphaFoldDB" id="A0AAV1AIL4"/>
<organism evidence="1 2">
    <name type="scientific">Vicia faba</name>
    <name type="common">Broad bean</name>
    <name type="synonym">Faba vulgaris</name>
    <dbReference type="NCBI Taxonomy" id="3906"/>
    <lineage>
        <taxon>Eukaryota</taxon>
        <taxon>Viridiplantae</taxon>
        <taxon>Streptophyta</taxon>
        <taxon>Embryophyta</taxon>
        <taxon>Tracheophyta</taxon>
        <taxon>Spermatophyta</taxon>
        <taxon>Magnoliopsida</taxon>
        <taxon>eudicotyledons</taxon>
        <taxon>Gunneridae</taxon>
        <taxon>Pentapetalae</taxon>
        <taxon>rosids</taxon>
        <taxon>fabids</taxon>
        <taxon>Fabales</taxon>
        <taxon>Fabaceae</taxon>
        <taxon>Papilionoideae</taxon>
        <taxon>50 kb inversion clade</taxon>
        <taxon>NPAAA clade</taxon>
        <taxon>Hologalegina</taxon>
        <taxon>IRL clade</taxon>
        <taxon>Fabeae</taxon>
        <taxon>Vicia</taxon>
    </lineage>
</organism>
<protein>
    <submittedName>
        <fullName evidence="1">Uncharacterized protein</fullName>
    </submittedName>
</protein>
<reference evidence="1 2" key="1">
    <citation type="submission" date="2023-01" db="EMBL/GenBank/DDBJ databases">
        <authorList>
            <person name="Kreplak J."/>
        </authorList>
    </citation>
    <scope>NUCLEOTIDE SEQUENCE [LARGE SCALE GENOMIC DNA]</scope>
</reference>
<dbReference type="Proteomes" id="UP001157006">
    <property type="component" value="Chromosome 4"/>
</dbReference>